<accession>A0AAV4YC13</accession>
<dbReference type="EMBL" id="BPLR01018991">
    <property type="protein sequence ID" value="GIZ03745.1"/>
    <property type="molecule type" value="Genomic_DNA"/>
</dbReference>
<evidence type="ECO:0000313" key="2">
    <source>
        <dbReference type="Proteomes" id="UP001054945"/>
    </source>
</evidence>
<dbReference type="Proteomes" id="UP001054945">
    <property type="component" value="Unassembled WGS sequence"/>
</dbReference>
<proteinExistence type="predicted"/>
<sequence>MSLPGEDVQHFQNRKLKKDSFRQPQLIFHTTAPVPSTFTVENNKQNLDILAPLSLLKELQTILAAFPKLFEILPLIQKLKTNWINLDYLCRLSRQPPASYNQ</sequence>
<evidence type="ECO:0000313" key="1">
    <source>
        <dbReference type="EMBL" id="GIZ03745.1"/>
    </source>
</evidence>
<protein>
    <submittedName>
        <fullName evidence="1">Uncharacterized protein</fullName>
    </submittedName>
</protein>
<gene>
    <name evidence="1" type="ORF">CEXT_113611</name>
</gene>
<organism evidence="1 2">
    <name type="scientific">Caerostris extrusa</name>
    <name type="common">Bark spider</name>
    <name type="synonym">Caerostris bankana</name>
    <dbReference type="NCBI Taxonomy" id="172846"/>
    <lineage>
        <taxon>Eukaryota</taxon>
        <taxon>Metazoa</taxon>
        <taxon>Ecdysozoa</taxon>
        <taxon>Arthropoda</taxon>
        <taxon>Chelicerata</taxon>
        <taxon>Arachnida</taxon>
        <taxon>Araneae</taxon>
        <taxon>Araneomorphae</taxon>
        <taxon>Entelegynae</taxon>
        <taxon>Araneoidea</taxon>
        <taxon>Araneidae</taxon>
        <taxon>Caerostris</taxon>
    </lineage>
</organism>
<comment type="caution">
    <text evidence="1">The sequence shown here is derived from an EMBL/GenBank/DDBJ whole genome shotgun (WGS) entry which is preliminary data.</text>
</comment>
<keyword evidence="2" id="KW-1185">Reference proteome</keyword>
<name>A0AAV4YC13_CAEEX</name>
<dbReference type="AlphaFoldDB" id="A0AAV4YC13"/>
<reference evidence="1 2" key="1">
    <citation type="submission" date="2021-06" db="EMBL/GenBank/DDBJ databases">
        <title>Caerostris extrusa draft genome.</title>
        <authorList>
            <person name="Kono N."/>
            <person name="Arakawa K."/>
        </authorList>
    </citation>
    <scope>NUCLEOTIDE SEQUENCE [LARGE SCALE GENOMIC DNA]</scope>
</reference>